<sequence length="100" mass="10664">MRRNPWAYGVPVSHRNYATHANILTSTRSTGGHPAGFTAAWNAPLPTAPKDDPLASAPCLSPVTLSAPDHSTSELLRTLSMMAASGPTSWLSLRPDFLSH</sequence>
<evidence type="ECO:0000313" key="1">
    <source>
        <dbReference type="EMBL" id="ADI17965.1"/>
    </source>
</evidence>
<reference evidence="1" key="1">
    <citation type="journal article" date="2011" name="Environ. Microbiol.">
        <title>Time-series analyses of Monterey Bay coastal microbial picoplankton using a 'genome proxy' microarray.</title>
        <authorList>
            <person name="Rich V.I."/>
            <person name="Pham V.D."/>
            <person name="Eppley J."/>
            <person name="Shi Y."/>
            <person name="DeLong E.F."/>
        </authorList>
    </citation>
    <scope>NUCLEOTIDE SEQUENCE</scope>
</reference>
<dbReference type="AlphaFoldDB" id="E0XU74"/>
<proteinExistence type="predicted"/>
<accession>E0XU74</accession>
<name>E0XU74_9CHLR</name>
<protein>
    <submittedName>
        <fullName evidence="1">Uncharacterized protein</fullName>
    </submittedName>
</protein>
<dbReference type="EMBL" id="GU474878">
    <property type="protein sequence ID" value="ADI17965.1"/>
    <property type="molecule type" value="Genomic_DNA"/>
</dbReference>
<organism evidence="1">
    <name type="scientific">uncultured Chloroflexi bacterium HF0200_09I09</name>
    <dbReference type="NCBI Taxonomy" id="710736"/>
    <lineage>
        <taxon>Bacteria</taxon>
        <taxon>Bacillati</taxon>
        <taxon>Chloroflexota</taxon>
        <taxon>environmental samples</taxon>
    </lineage>
</organism>